<keyword evidence="2" id="KW-1185">Reference proteome</keyword>
<organism evidence="1 2">
    <name type="scientific">Dactylosporangium fulvum</name>
    <dbReference type="NCBI Taxonomy" id="53359"/>
    <lineage>
        <taxon>Bacteria</taxon>
        <taxon>Bacillati</taxon>
        <taxon>Actinomycetota</taxon>
        <taxon>Actinomycetes</taxon>
        <taxon>Micromonosporales</taxon>
        <taxon>Micromonosporaceae</taxon>
        <taxon>Dactylosporangium</taxon>
    </lineage>
</organism>
<evidence type="ECO:0000313" key="1">
    <source>
        <dbReference type="EMBL" id="UWP82359.1"/>
    </source>
</evidence>
<protein>
    <submittedName>
        <fullName evidence="1">Uncharacterized protein</fullName>
    </submittedName>
</protein>
<accession>A0ABY5VYX3</accession>
<proteinExistence type="predicted"/>
<reference evidence="1" key="2">
    <citation type="submission" date="2022-09" db="EMBL/GenBank/DDBJ databases">
        <title>Biosynthetic gene clusters of Dactylosporangioum fulvum.</title>
        <authorList>
            <person name="Caradec T."/>
        </authorList>
    </citation>
    <scope>NUCLEOTIDE SEQUENCE</scope>
    <source>
        <strain evidence="1">NRRL B-16292</strain>
    </source>
</reference>
<name>A0ABY5VYX3_9ACTN</name>
<dbReference type="Proteomes" id="UP001059617">
    <property type="component" value="Chromosome"/>
</dbReference>
<sequence length="56" mass="5718">MPDGTRIIPVHYQEGIAQIIPATGSASLHAAATADALAVLTADWRPGDLAPTLAIP</sequence>
<gene>
    <name evidence="1" type="ORF">Dfulv_46170</name>
</gene>
<evidence type="ECO:0000313" key="2">
    <source>
        <dbReference type="Proteomes" id="UP001059617"/>
    </source>
</evidence>
<dbReference type="RefSeq" id="WP_259860131.1">
    <property type="nucleotide sequence ID" value="NZ_BAAAST010000033.1"/>
</dbReference>
<dbReference type="EMBL" id="CP073720">
    <property type="protein sequence ID" value="UWP82359.1"/>
    <property type="molecule type" value="Genomic_DNA"/>
</dbReference>
<reference evidence="1" key="1">
    <citation type="submission" date="2021-04" db="EMBL/GenBank/DDBJ databases">
        <authorList>
            <person name="Hartkoorn R.C."/>
            <person name="Beaudoing E."/>
            <person name="Hot D."/>
        </authorList>
    </citation>
    <scope>NUCLEOTIDE SEQUENCE</scope>
    <source>
        <strain evidence="1">NRRL B-16292</strain>
    </source>
</reference>